<dbReference type="InParanoid" id="A0A1B4XD06"/>
<name>A0A1B4XD06_9GAMM</name>
<protein>
    <recommendedName>
        <fullName evidence="4">Type 4 fimbrial biogenesis protein PilX N-terminal domain-containing protein</fullName>
    </recommendedName>
</protein>
<proteinExistence type="predicted"/>
<dbReference type="EMBL" id="AP014879">
    <property type="protein sequence ID" value="BAV32704.1"/>
    <property type="molecule type" value="Genomic_DNA"/>
</dbReference>
<feature type="transmembrane region" description="Helical" evidence="1">
    <location>
        <begin position="20"/>
        <end position="42"/>
    </location>
</feature>
<keyword evidence="3" id="KW-1185">Reference proteome</keyword>
<keyword evidence="1" id="KW-0812">Transmembrane</keyword>
<gene>
    <name evidence="2" type="ORF">SCL_0382</name>
</gene>
<evidence type="ECO:0000256" key="1">
    <source>
        <dbReference type="SAM" id="Phobius"/>
    </source>
</evidence>
<dbReference type="KEGG" id="slim:SCL_0382"/>
<dbReference type="RefSeq" id="WP_096359461.1">
    <property type="nucleotide sequence ID" value="NZ_AP014879.1"/>
</dbReference>
<keyword evidence="1" id="KW-1133">Transmembrane helix</keyword>
<dbReference type="AlphaFoldDB" id="A0A1B4XD06"/>
<reference evidence="2 3" key="1">
    <citation type="submission" date="2015-05" db="EMBL/GenBank/DDBJ databases">
        <title>Complete genome sequence of a sulfur-oxidizing gammaproteobacterium strain HA5.</title>
        <authorList>
            <person name="Miura A."/>
            <person name="Kojima H."/>
            <person name="Fukui M."/>
        </authorList>
    </citation>
    <scope>NUCLEOTIDE SEQUENCE [LARGE SCALE GENOMIC DNA]</scope>
    <source>
        <strain evidence="2 3">HA5</strain>
    </source>
</reference>
<accession>A0A1B4XD06</accession>
<dbReference type="Proteomes" id="UP000243180">
    <property type="component" value="Chromosome"/>
</dbReference>
<evidence type="ECO:0000313" key="2">
    <source>
        <dbReference type="EMBL" id="BAV32704.1"/>
    </source>
</evidence>
<evidence type="ECO:0000313" key="3">
    <source>
        <dbReference type="Proteomes" id="UP000243180"/>
    </source>
</evidence>
<organism evidence="2 3">
    <name type="scientific">Sulfuricaulis limicola</name>
    <dbReference type="NCBI Taxonomy" id="1620215"/>
    <lineage>
        <taxon>Bacteria</taxon>
        <taxon>Pseudomonadati</taxon>
        <taxon>Pseudomonadota</taxon>
        <taxon>Gammaproteobacteria</taxon>
        <taxon>Acidiferrobacterales</taxon>
        <taxon>Acidiferrobacteraceae</taxon>
        <taxon>Sulfuricaulis</taxon>
    </lineage>
</organism>
<evidence type="ECO:0008006" key="4">
    <source>
        <dbReference type="Google" id="ProtNLM"/>
    </source>
</evidence>
<keyword evidence="1" id="KW-0472">Membrane</keyword>
<sequence>MNGKSGLSLTPPGTQRGFLLIAAVVLIVVATLLLTVMVFLGVTGTESSVGHSQSAQGFFIVESGAEFEQRSLAQNLNWYRTTTDPFDVTTRTMGAGSFAIRTQVPATLLRTRIPTAASTAPIRVYTTNRFPCPACANTCGPCYLQIDDDIAGGAEFVQYTGISGDTFTGITRNRTIGTVTGAAAAFDRGASVYPVTTLISAVGSTSCTVIPSPFQITAHSKFLSAGTIDIEGEEFTYTGSSISGTTMTLTGVQRCQNTPPVGALHPAGRPVTPVLTNISDTADYEAEVQIRGTAGAAVREARKVIRR</sequence>